<dbReference type="InterPro" id="IPR013783">
    <property type="entry name" value="Ig-like_fold"/>
</dbReference>
<keyword evidence="10" id="KW-0472">Membrane</keyword>
<dbReference type="InterPro" id="IPR036116">
    <property type="entry name" value="FN3_sf"/>
</dbReference>
<feature type="compositionally biased region" description="Gly residues" evidence="9">
    <location>
        <begin position="823"/>
        <end position="838"/>
    </location>
</feature>
<keyword evidence="13" id="KW-1185">Reference proteome</keyword>
<keyword evidence="10" id="KW-0812">Transmembrane</keyword>
<dbReference type="NCBIfam" id="TIGR02074">
    <property type="entry name" value="PBP_1a_fam"/>
    <property type="match status" value="1"/>
</dbReference>
<evidence type="ECO:0000256" key="9">
    <source>
        <dbReference type="SAM" id="MobiDB-lite"/>
    </source>
</evidence>
<feature type="transmembrane region" description="Helical" evidence="10">
    <location>
        <begin position="30"/>
        <end position="54"/>
    </location>
</feature>
<name>A0ABY4HDK2_9BACI</name>
<dbReference type="SUPFAM" id="SSF53955">
    <property type="entry name" value="Lysozyme-like"/>
    <property type="match status" value="1"/>
</dbReference>
<feature type="region of interest" description="Disordered" evidence="9">
    <location>
        <begin position="757"/>
        <end position="900"/>
    </location>
</feature>
<keyword evidence="3" id="KW-0328">Glycosyltransferase</keyword>
<dbReference type="InterPro" id="IPR050396">
    <property type="entry name" value="Glycosyltr_51/Transpeptidase"/>
</dbReference>
<dbReference type="InterPro" id="IPR001264">
    <property type="entry name" value="Glyco_trans_51"/>
</dbReference>
<feature type="domain" description="Fibronectin type-III" evidence="11">
    <location>
        <begin position="685"/>
        <end position="773"/>
    </location>
</feature>
<feature type="compositionally biased region" description="Acidic residues" evidence="9">
    <location>
        <begin position="866"/>
        <end position="882"/>
    </location>
</feature>
<feature type="compositionally biased region" description="Low complexity" evidence="9">
    <location>
        <begin position="763"/>
        <end position="772"/>
    </location>
</feature>
<evidence type="ECO:0000256" key="5">
    <source>
        <dbReference type="ARBA" id="ARBA00022801"/>
    </source>
</evidence>
<comment type="catalytic activity">
    <reaction evidence="7">
        <text>Preferential cleavage: (Ac)2-L-Lys-D-Ala-|-D-Ala. Also transpeptidation of peptidyl-alanyl moieties that are N-acyl substituents of D-alanine.</text>
        <dbReference type="EC" id="3.4.16.4"/>
    </reaction>
</comment>
<feature type="compositionally biased region" description="Low complexity" evidence="9">
    <location>
        <begin position="805"/>
        <end position="822"/>
    </location>
</feature>
<dbReference type="Pfam" id="PF00905">
    <property type="entry name" value="Transpeptidase"/>
    <property type="match status" value="1"/>
</dbReference>
<evidence type="ECO:0000313" key="12">
    <source>
        <dbReference type="EMBL" id="UOR12493.1"/>
    </source>
</evidence>
<reference evidence="12" key="1">
    <citation type="submission" date="2022-04" db="EMBL/GenBank/DDBJ databases">
        <title>Halobacillus sp. isolated from saltern.</title>
        <authorList>
            <person name="Won M."/>
            <person name="Lee C.-M."/>
            <person name="Woen H.-Y."/>
            <person name="Kwon S.-W."/>
        </authorList>
    </citation>
    <scope>NUCLEOTIDE SEQUENCE</scope>
    <source>
        <strain evidence="12">SSHM10-5</strain>
    </source>
</reference>
<evidence type="ECO:0000256" key="8">
    <source>
        <dbReference type="ARBA" id="ARBA00049902"/>
    </source>
</evidence>
<dbReference type="Pfam" id="PF00912">
    <property type="entry name" value="Transgly"/>
    <property type="match status" value="1"/>
</dbReference>
<keyword evidence="4" id="KW-0808">Transferase</keyword>
<dbReference type="Pfam" id="PF00041">
    <property type="entry name" value="fn3"/>
    <property type="match status" value="1"/>
</dbReference>
<dbReference type="Proteomes" id="UP000830326">
    <property type="component" value="Chromosome"/>
</dbReference>
<dbReference type="EMBL" id="CP095075">
    <property type="protein sequence ID" value="UOR12493.1"/>
    <property type="molecule type" value="Genomic_DNA"/>
</dbReference>
<dbReference type="InterPro" id="IPR012338">
    <property type="entry name" value="Beta-lactam/transpept-like"/>
</dbReference>
<evidence type="ECO:0000256" key="3">
    <source>
        <dbReference type="ARBA" id="ARBA00022676"/>
    </source>
</evidence>
<dbReference type="CDD" id="cd00063">
    <property type="entry name" value="FN3"/>
    <property type="match status" value="1"/>
</dbReference>
<dbReference type="PANTHER" id="PTHR32282">
    <property type="entry name" value="BINDING PROTEIN TRANSPEPTIDASE, PUTATIVE-RELATED"/>
    <property type="match status" value="1"/>
</dbReference>
<gene>
    <name evidence="12" type="ORF">MUO15_02960</name>
</gene>
<dbReference type="PROSITE" id="PS50853">
    <property type="entry name" value="FN3"/>
    <property type="match status" value="1"/>
</dbReference>
<dbReference type="Gene3D" id="1.10.3810.10">
    <property type="entry name" value="Biosynthetic peptidoglycan transglycosylase-like"/>
    <property type="match status" value="1"/>
</dbReference>
<dbReference type="Gene3D" id="2.60.40.10">
    <property type="entry name" value="Immunoglobulins"/>
    <property type="match status" value="1"/>
</dbReference>
<feature type="compositionally biased region" description="Basic residues" evidence="9">
    <location>
        <begin position="9"/>
        <end position="23"/>
    </location>
</feature>
<dbReference type="Gene3D" id="3.40.710.10">
    <property type="entry name" value="DD-peptidase/beta-lactamase superfamily"/>
    <property type="match status" value="1"/>
</dbReference>
<keyword evidence="2" id="KW-0645">Protease</keyword>
<evidence type="ECO:0000256" key="6">
    <source>
        <dbReference type="ARBA" id="ARBA00023268"/>
    </source>
</evidence>
<keyword evidence="6" id="KW-0511">Multifunctional enzyme</keyword>
<dbReference type="InterPro" id="IPR036950">
    <property type="entry name" value="PBP_transglycosylase"/>
</dbReference>
<evidence type="ECO:0000256" key="1">
    <source>
        <dbReference type="ARBA" id="ARBA00022645"/>
    </source>
</evidence>
<evidence type="ECO:0000256" key="2">
    <source>
        <dbReference type="ARBA" id="ARBA00022670"/>
    </source>
</evidence>
<protein>
    <submittedName>
        <fullName evidence="12">PBP1A family penicillin-binding protein</fullName>
    </submittedName>
</protein>
<accession>A0ABY4HDK2</accession>
<evidence type="ECO:0000256" key="7">
    <source>
        <dbReference type="ARBA" id="ARBA00034000"/>
    </source>
</evidence>
<dbReference type="RefSeq" id="WP_245033293.1">
    <property type="nucleotide sequence ID" value="NZ_CP095075.1"/>
</dbReference>
<dbReference type="PANTHER" id="PTHR32282:SF29">
    <property type="entry name" value="PENICILLIN-BINDING PROTEIN 1A"/>
    <property type="match status" value="1"/>
</dbReference>
<proteinExistence type="predicted"/>
<dbReference type="SUPFAM" id="SSF56601">
    <property type="entry name" value="beta-lactamase/transpeptidase-like"/>
    <property type="match status" value="1"/>
</dbReference>
<feature type="region of interest" description="Disordered" evidence="9">
    <location>
        <begin position="1"/>
        <end position="23"/>
    </location>
</feature>
<organism evidence="12 13">
    <name type="scientific">Halobacillus amylolyticus</name>
    <dbReference type="NCBI Taxonomy" id="2932259"/>
    <lineage>
        <taxon>Bacteria</taxon>
        <taxon>Bacillati</taxon>
        <taxon>Bacillota</taxon>
        <taxon>Bacilli</taxon>
        <taxon>Bacillales</taxon>
        <taxon>Bacillaceae</taxon>
        <taxon>Halobacillus</taxon>
    </lineage>
</organism>
<evidence type="ECO:0000313" key="13">
    <source>
        <dbReference type="Proteomes" id="UP000830326"/>
    </source>
</evidence>
<keyword evidence="1" id="KW-0121">Carboxypeptidase</keyword>
<evidence type="ECO:0000256" key="4">
    <source>
        <dbReference type="ARBA" id="ARBA00022679"/>
    </source>
</evidence>
<dbReference type="InterPro" id="IPR001460">
    <property type="entry name" value="PCN-bd_Tpept"/>
</dbReference>
<evidence type="ECO:0000259" key="11">
    <source>
        <dbReference type="PROSITE" id="PS50853"/>
    </source>
</evidence>
<keyword evidence="5" id="KW-0378">Hydrolase</keyword>
<dbReference type="InterPro" id="IPR003961">
    <property type="entry name" value="FN3_dom"/>
</dbReference>
<dbReference type="InterPro" id="IPR023346">
    <property type="entry name" value="Lysozyme-like_dom_sf"/>
</dbReference>
<feature type="compositionally biased region" description="Acidic residues" evidence="9">
    <location>
        <begin position="773"/>
        <end position="804"/>
    </location>
</feature>
<keyword evidence="10" id="KW-1133">Transmembrane helix</keyword>
<feature type="region of interest" description="Disordered" evidence="9">
    <location>
        <begin position="552"/>
        <end position="573"/>
    </location>
</feature>
<sequence length="900" mass="98308">MANESQSRTARRKQMKTKKKGNRKPTFKRIVMILLTIGIVLMIAVGSLFTYYIVTAPDLNEAQLSDPVSSKLYDQNGDFITDLAGKQRRTEISYNDLPPVLIDAVLATEDVRFFEHIGIDFRRIGAAIIANIQEGFGAEGASTITQQVVKRSFLSSDKTLKRKVQEQYLAIKLDQEYSKEKILEMYLNKIYYGEGAYGVAEAAQTYFGKNELSELTLPESALLAGLPQRPSGYNPFENPELAQQRMSVVLSLMVQHGKITKEEAEEARNTNVEDMLVEQTEKDSPYKAFIDHVREEVEAKMDGADIYKDGLKIYTTLDPKAQQYVEQMLGEDSPIAWPDEQLETGIAVTDTQTGAIRAIGGGRNYKAGNYNYATDIQRQPGSTLKPITAYGPAIQYNKLSTYHQINDEPIDINGYSPNNFDDRFRGWVSMRYALSRSLNIPAVKTLNEVGIGKAQEFATGLGVDFQDDQMYLSDAIGGGNALVNPLQLSGAYAAFGNEGVYNEPYTVRKVEVPGEGTVDLKPEPKSAMNSYTAYMITSMLQTVMSEGTGTAANIPGLPEAGKTGTTNRELDDGTEIVPDSWFSGYTTNYSISIWTGYSKGNQGLSDAAQDIPKQMFQSIMSHISEGKETSDFQKPGSVELVEVEEGSRPAKLPSPYTPESRIVTELFHVDNTPSQVSQVFQKLDPVQDLSASYDQEAQAINLEWGYDEPEGISYEVTVAIDGGEARQLTRTKDTTVEITNAQPGSSYEFTVTAVSDNEDADASDPSSASVEVPAEETEENPEQEPEEENPEEGNPEEENPEDEQNNGNGNQNDNNNNQDGNNGNNGDGNNGNGDGGEGQNDDGSGEPGENGDGGDENDGPNTPPEGDGDTDPDEGGDDDDPGQPDNPGTEQPEQPQEDAA</sequence>
<dbReference type="SUPFAM" id="SSF49265">
    <property type="entry name" value="Fibronectin type III"/>
    <property type="match status" value="1"/>
</dbReference>
<evidence type="ECO:0000256" key="10">
    <source>
        <dbReference type="SAM" id="Phobius"/>
    </source>
</evidence>
<comment type="catalytic activity">
    <reaction evidence="8">
        <text>[GlcNAc-(1-&gt;4)-Mur2Ac(oyl-L-Ala-gamma-D-Glu-L-Lys-D-Ala-D-Ala)](n)-di-trans,octa-cis-undecaprenyl diphosphate + beta-D-GlcNAc-(1-&gt;4)-Mur2Ac(oyl-L-Ala-gamma-D-Glu-L-Lys-D-Ala-D-Ala)-di-trans,octa-cis-undecaprenyl diphosphate = [GlcNAc-(1-&gt;4)-Mur2Ac(oyl-L-Ala-gamma-D-Glu-L-Lys-D-Ala-D-Ala)](n+1)-di-trans,octa-cis-undecaprenyl diphosphate + di-trans,octa-cis-undecaprenyl diphosphate + H(+)</text>
        <dbReference type="Rhea" id="RHEA:23708"/>
        <dbReference type="Rhea" id="RHEA-COMP:9602"/>
        <dbReference type="Rhea" id="RHEA-COMP:9603"/>
        <dbReference type="ChEBI" id="CHEBI:15378"/>
        <dbReference type="ChEBI" id="CHEBI:58405"/>
        <dbReference type="ChEBI" id="CHEBI:60033"/>
        <dbReference type="ChEBI" id="CHEBI:78435"/>
        <dbReference type="EC" id="2.4.99.28"/>
    </reaction>
</comment>